<keyword evidence="3" id="KW-1185">Reference proteome</keyword>
<dbReference type="EMBL" id="JAHUZD010000022">
    <property type="protein sequence ID" value="KAI3406681.2"/>
    <property type="molecule type" value="Genomic_DNA"/>
</dbReference>
<feature type="chain" id="PRO_5042599846" description="Opaque-phase-specific protein OP4" evidence="1">
    <location>
        <begin position="21"/>
        <end position="363"/>
    </location>
</feature>
<accession>A0AAI9T0N0</accession>
<evidence type="ECO:0000313" key="3">
    <source>
        <dbReference type="Proteomes" id="UP001202479"/>
    </source>
</evidence>
<reference evidence="2" key="1">
    <citation type="journal article" date="2022" name="DNA Res.">
        <title>Genome analysis of five recently described species of the CUG-Ser clade uncovers Candida theae as a new hybrid lineage with pathogenic potential in the Candida parapsilosis species complex.</title>
        <authorList>
            <person name="Mixao V."/>
            <person name="Del Olmo V."/>
            <person name="Hegedusova E."/>
            <person name="Saus E."/>
            <person name="Pryszcz L."/>
            <person name="Cillingova A."/>
            <person name="Nosek J."/>
            <person name="Gabaldon T."/>
        </authorList>
    </citation>
    <scope>NUCLEOTIDE SEQUENCE</scope>
    <source>
        <strain evidence="2">CBS 10844</strain>
    </source>
</reference>
<feature type="signal peptide" evidence="1">
    <location>
        <begin position="1"/>
        <end position="20"/>
    </location>
</feature>
<evidence type="ECO:0008006" key="4">
    <source>
        <dbReference type="Google" id="ProtNLM"/>
    </source>
</evidence>
<dbReference type="AlphaFoldDB" id="A0AAI9T0N0"/>
<gene>
    <name evidence="2" type="ORF">KGF56_000527</name>
</gene>
<keyword evidence="1" id="KW-0732">Signal</keyword>
<comment type="caution">
    <text evidence="2">The sequence shown here is derived from an EMBL/GenBank/DDBJ whole genome shotgun (WGS) entry which is preliminary data.</text>
</comment>
<dbReference type="GeneID" id="73378144"/>
<dbReference type="RefSeq" id="XP_049182426.1">
    <property type="nucleotide sequence ID" value="XM_049326448.1"/>
</dbReference>
<evidence type="ECO:0000313" key="2">
    <source>
        <dbReference type="EMBL" id="KAI3406681.2"/>
    </source>
</evidence>
<organism evidence="2 3">
    <name type="scientific">Candida oxycetoniae</name>
    <dbReference type="NCBI Taxonomy" id="497107"/>
    <lineage>
        <taxon>Eukaryota</taxon>
        <taxon>Fungi</taxon>
        <taxon>Dikarya</taxon>
        <taxon>Ascomycota</taxon>
        <taxon>Saccharomycotina</taxon>
        <taxon>Pichiomycetes</taxon>
        <taxon>Debaryomycetaceae</taxon>
        <taxon>Candida/Lodderomyces clade</taxon>
        <taxon>Candida</taxon>
    </lineage>
</organism>
<dbReference type="Proteomes" id="UP001202479">
    <property type="component" value="Unassembled WGS sequence"/>
</dbReference>
<protein>
    <recommendedName>
        <fullName evidence="4">Opaque-phase-specific protein OP4</fullName>
    </recommendedName>
</protein>
<sequence length="363" mass="38493">MKLNLATATLILAAVSHVAASPAAASLPGTTVLTQREINTANHAIASLNSFNKKRSLMTNEEIAKRESQIVTDVLAAIKDTNLAPGIIKYFINDPTLTKIATDVIVTAIKSGWINLSTLLKSLNDSGLAVDVIQNLISDCAFYAEIFKLVAQQLANLPQLIANLLGLNSSEVSSAVAKSKRDALQDLVFARDEPVETLYTRDGEAILTSLMESLKSSGLANQVVQALVTEDSFYSWGASLIESLFKNNAISLTELISALLESGLIPSLIENFLNFDTLKTVVVTALAAAFGNCKDTTVSSTFATTPTATATPTVTTGTANLSTLTTFTGTPIVTGTLTTTAQPTLVTSTTTAKVCKKKRRRAY</sequence>
<name>A0AAI9T0N0_9ASCO</name>
<proteinExistence type="predicted"/>
<evidence type="ECO:0000256" key="1">
    <source>
        <dbReference type="SAM" id="SignalP"/>
    </source>
</evidence>